<proteinExistence type="predicted"/>
<protein>
    <submittedName>
        <fullName evidence="1">Hairy/enhancer-of-split with YRPW motif protein 2</fullName>
    </submittedName>
</protein>
<comment type="caution">
    <text evidence="1">The sequence shown here is derived from an EMBL/GenBank/DDBJ whole genome shotgun (WGS) entry which is preliminary data.</text>
</comment>
<dbReference type="EMBL" id="JANBPW010001506">
    <property type="protein sequence ID" value="KAJ1944236.1"/>
    <property type="molecule type" value="Genomic_DNA"/>
</dbReference>
<keyword evidence="2" id="KW-1185">Reference proteome</keyword>
<gene>
    <name evidence="1" type="primary">HRT2_2</name>
    <name evidence="1" type="ORF">FBU59_002660</name>
</gene>
<reference evidence="1" key="1">
    <citation type="submission" date="2022-07" db="EMBL/GenBank/DDBJ databases">
        <title>Phylogenomic reconstructions and comparative analyses of Kickxellomycotina fungi.</title>
        <authorList>
            <person name="Reynolds N.K."/>
            <person name="Stajich J.E."/>
            <person name="Barry K."/>
            <person name="Grigoriev I.V."/>
            <person name="Crous P."/>
            <person name="Smith M.E."/>
        </authorList>
    </citation>
    <scope>NUCLEOTIDE SEQUENCE</scope>
    <source>
        <strain evidence="1">NRRL 5244</strain>
    </source>
</reference>
<sequence length="136" mass="15313">AMGELWTEYLATGTWSLQDELYWTGPYGYRYLPTEGKDVWADLTKSDIVLFKGDLNYRKLIYDLEWPHATPFAETIGPIANAPNAPAIVALRTSKCDTIVGVAEDKFKSLDASEPDWMVSGKFGVIQLSPGRWQKH</sequence>
<feature type="non-terminal residue" evidence="1">
    <location>
        <position position="1"/>
    </location>
</feature>
<name>A0ACC1JAE7_9FUNG</name>
<dbReference type="Proteomes" id="UP001150603">
    <property type="component" value="Unassembled WGS sequence"/>
</dbReference>
<organism evidence="1 2">
    <name type="scientific">Linderina macrospora</name>
    <dbReference type="NCBI Taxonomy" id="4868"/>
    <lineage>
        <taxon>Eukaryota</taxon>
        <taxon>Fungi</taxon>
        <taxon>Fungi incertae sedis</taxon>
        <taxon>Zoopagomycota</taxon>
        <taxon>Kickxellomycotina</taxon>
        <taxon>Kickxellomycetes</taxon>
        <taxon>Kickxellales</taxon>
        <taxon>Kickxellaceae</taxon>
        <taxon>Linderina</taxon>
    </lineage>
</organism>
<evidence type="ECO:0000313" key="1">
    <source>
        <dbReference type="EMBL" id="KAJ1944236.1"/>
    </source>
</evidence>
<accession>A0ACC1JAE7</accession>
<evidence type="ECO:0000313" key="2">
    <source>
        <dbReference type="Proteomes" id="UP001150603"/>
    </source>
</evidence>